<dbReference type="RefSeq" id="WP_263740821.1">
    <property type="nucleotide sequence ID" value="NZ_JAOWKZ010000003.1"/>
</dbReference>
<feature type="transmembrane region" description="Helical" evidence="1">
    <location>
        <begin position="83"/>
        <end position="103"/>
    </location>
</feature>
<proteinExistence type="predicted"/>
<sequence length="189" mass="20241">MIDRNDRERRVAELLPFYVNETLSSEERAEVEALLAADVGLRAQVDLLRHIRATIKAEEMNYSPGDLGLARLMQAVEPKRRPFRLLAASVAAVSVVAGATLYLSHADRVPVYEQAGIAAAQGELFVAFRPDAPQGAISDLLLVHDLTIVDGPSALGLYRVLVPEVTSAADVIAALEEAAELVESAGAAE</sequence>
<protein>
    <recommendedName>
        <fullName evidence="4">Anti-sigma factor</fullName>
    </recommendedName>
</protein>
<dbReference type="EMBL" id="JAOWKZ010000003">
    <property type="protein sequence ID" value="MCV2873620.1"/>
    <property type="molecule type" value="Genomic_DNA"/>
</dbReference>
<evidence type="ECO:0000313" key="3">
    <source>
        <dbReference type="Proteomes" id="UP001652564"/>
    </source>
</evidence>
<keyword evidence="3" id="KW-1185">Reference proteome</keyword>
<dbReference type="Proteomes" id="UP001652564">
    <property type="component" value="Unassembled WGS sequence"/>
</dbReference>
<organism evidence="2 3">
    <name type="scientific">Albidovulum litorale</name>
    <dbReference type="NCBI Taxonomy" id="2984134"/>
    <lineage>
        <taxon>Bacteria</taxon>
        <taxon>Pseudomonadati</taxon>
        <taxon>Pseudomonadota</taxon>
        <taxon>Alphaproteobacteria</taxon>
        <taxon>Rhodobacterales</taxon>
        <taxon>Paracoccaceae</taxon>
        <taxon>Albidovulum</taxon>
    </lineage>
</organism>
<gene>
    <name evidence="2" type="ORF">OEZ71_15060</name>
</gene>
<evidence type="ECO:0008006" key="4">
    <source>
        <dbReference type="Google" id="ProtNLM"/>
    </source>
</evidence>
<reference evidence="2 3" key="1">
    <citation type="submission" date="2022-10" db="EMBL/GenBank/DDBJ databases">
        <title>Defluviimonas sp. nov., isolated from ocean surface sediments.</title>
        <authorList>
            <person name="He W."/>
            <person name="Wang L."/>
            <person name="Zhang D.-F."/>
        </authorList>
    </citation>
    <scope>NUCLEOTIDE SEQUENCE [LARGE SCALE GENOMIC DNA]</scope>
    <source>
        <strain evidence="2 3">WL0050</strain>
    </source>
</reference>
<comment type="caution">
    <text evidence="2">The sequence shown here is derived from an EMBL/GenBank/DDBJ whole genome shotgun (WGS) entry which is preliminary data.</text>
</comment>
<name>A0ABT2ZR33_9RHOB</name>
<accession>A0ABT2ZR33</accession>
<keyword evidence="1" id="KW-1133">Transmembrane helix</keyword>
<evidence type="ECO:0000256" key="1">
    <source>
        <dbReference type="SAM" id="Phobius"/>
    </source>
</evidence>
<keyword evidence="1" id="KW-0472">Membrane</keyword>
<keyword evidence="1" id="KW-0812">Transmembrane</keyword>
<evidence type="ECO:0000313" key="2">
    <source>
        <dbReference type="EMBL" id="MCV2873620.1"/>
    </source>
</evidence>